<protein>
    <submittedName>
        <fullName evidence="1">GAF domain-containing protein</fullName>
    </submittedName>
</protein>
<keyword evidence="2" id="KW-1185">Reference proteome</keyword>
<gene>
    <name evidence="1" type="ORF">QU605_07970</name>
</gene>
<dbReference type="EMBL" id="JAUDUY010000003">
    <property type="protein sequence ID" value="MDM9631403.1"/>
    <property type="molecule type" value="Genomic_DNA"/>
</dbReference>
<reference evidence="1" key="1">
    <citation type="submission" date="2023-06" db="EMBL/GenBank/DDBJ databases">
        <title>Robiginitalea aurantiacus sp. nov. and Algoriphagus sediminis sp. nov., isolated from coastal sediment.</title>
        <authorList>
            <person name="Zhou Z.Y."/>
            <person name="An J."/>
            <person name="Jia Y.W."/>
            <person name="Du Z.J."/>
        </authorList>
    </citation>
    <scope>NUCLEOTIDE SEQUENCE</scope>
    <source>
        <strain evidence="1">M39</strain>
    </source>
</reference>
<name>A0ABT7WEU9_9FLAO</name>
<comment type="caution">
    <text evidence="1">The sequence shown here is derived from an EMBL/GenBank/DDBJ whole genome shotgun (WGS) entry which is preliminary data.</text>
</comment>
<evidence type="ECO:0000313" key="1">
    <source>
        <dbReference type="EMBL" id="MDM9631403.1"/>
    </source>
</evidence>
<proteinExistence type="predicted"/>
<dbReference type="Proteomes" id="UP001174839">
    <property type="component" value="Unassembled WGS sequence"/>
</dbReference>
<accession>A0ABT7WEU9</accession>
<sequence length="786" mass="91393">MEQQLPFKILISFDKFVRYYEELAKSGNKFERNKAARILEAQKPYPELREGFTDVATLEKHREVLQILLTDAFSGVLSDNEIKAVSLPYVNVLFNPSRRLKKILEAAGPGYEPILQNGDEDFDYIMACTVILNFYFGYHLDFTRPYTFQIPSAEGVMHYYRVMYNADFMEIIPQKGAPEITQKDVDELLARPHDVEFWKSKIPPNSFVSKGFVIANLFNATSEYAISAIKSSLIGRMDRRTENFIDGLEDTFRSFFDLQDLKIGFITYSEYRNAFEKVEGNRVKSFILKDQSAKECKKALCIGSYEKLIEQHSYHVVPDVAKFLENSKGNALYKGLLKQGIESAIFAPITDQGELLGVLELVSARANVLNGVNATKLDDVMPYLAATISRTKTEEANLIDAVIQHECTTIHDSVLWRFKEEARRFIRSDEEGKRPNFKEISFRDVHPLFGQVDIKGSSEARNSAVQKDLLIQLSAIRSILQRLLDDFGLPIYEELIFRVNEHMTEINELLLNNAEQSIFNFVREEIIPVFRHVKTLDKDLRDLVKFYEEGIDSEMQAYYDHRKNYDISVRQINQSLTRHLDQRQEEAQKMFPHYYERYQTDGVEHNMYIGTSIVQDRTFDHLYLQNLRLWQLQVMCEMENAHYRIKPTLPISLDVASLIMVHNTEITIRFRMDEKRFDVDGTYNARYEIIKKRIDKAYIKGKRERLTQPGKMVIVYSQKSDELEYLGYISFLRSKGYFTDAIEIVDLESVQGVSGLKAIRADILYSRDAEEQRTYTYQDLMETLES</sequence>
<evidence type="ECO:0000313" key="2">
    <source>
        <dbReference type="Proteomes" id="UP001174839"/>
    </source>
</evidence>
<organism evidence="1 2">
    <name type="scientific">Robiginitalea aurantiaca</name>
    <dbReference type="NCBI Taxonomy" id="3056915"/>
    <lineage>
        <taxon>Bacteria</taxon>
        <taxon>Pseudomonadati</taxon>
        <taxon>Bacteroidota</taxon>
        <taxon>Flavobacteriia</taxon>
        <taxon>Flavobacteriales</taxon>
        <taxon>Flavobacteriaceae</taxon>
        <taxon>Robiginitalea</taxon>
    </lineage>
</organism>